<gene>
    <name evidence="1" type="ORF">NCTC13315_01381</name>
</gene>
<dbReference type="EMBL" id="UGNV01000001">
    <property type="protein sequence ID" value="STX28847.1"/>
    <property type="molecule type" value="Genomic_DNA"/>
</dbReference>
<dbReference type="RefSeq" id="WP_115302560.1">
    <property type="nucleotide sequence ID" value="NZ_CAAAHO010000001.1"/>
</dbReference>
<name>A0A378I0W4_9GAMM</name>
<protein>
    <submittedName>
        <fullName evidence="1">Uncharacterized protein</fullName>
    </submittedName>
</protein>
<dbReference type="AlphaFoldDB" id="A0A378I0W4"/>
<dbReference type="OrthoDB" id="8251739at2"/>
<accession>A0A378I0W4</accession>
<organism evidence="1 2">
    <name type="scientific">Legionella beliardensis</name>
    <dbReference type="NCBI Taxonomy" id="91822"/>
    <lineage>
        <taxon>Bacteria</taxon>
        <taxon>Pseudomonadati</taxon>
        <taxon>Pseudomonadota</taxon>
        <taxon>Gammaproteobacteria</taxon>
        <taxon>Legionellales</taxon>
        <taxon>Legionellaceae</taxon>
        <taxon>Legionella</taxon>
    </lineage>
</organism>
<sequence>MSQKHLVLPANKLFFIFPLLILSFAPPISYALPLTTVPVKVTVTNNNWVQTITLCNNSSWTVPLSNLNFSFHYAVAMPTNIWGNPWLNWQVSSQTNNTVTLKGGSPYVPVLQPDPTCAKPITIQFNAAPTLPQPQGPFILQAEGARSTNPANLEDDIKRVQIRIGPPKTTLGPVPDKVDALFNSIKLENGNYLCTTANATTYAMTGTKPLCTGSQLTPILKPVNNDYANCGLWVNDLNRDPSDASHLYAFVHAEQDCNYNQGTTHKSMAVAQSFDAGKTWTLEGQIIAGSELPTPGKTTGEGDCSTVADDNYYYIYCYRNTDYKTIVARAPRSLPPLSGTWQKYFNGSWSSPGLGGNATSINAYGAASRWLEKDYIMLTSIPSGNSGVVTYFSADRINFITLPDPLLMSDNSTWHRTPDATELIAYVAVVSSLGERQWEKGHFTLTHMYLEPGADYGSRYLVNRDVILTLSTTKNEAGEKPQVGVELSRWLHNNKPEIISTTAPVIGPFTYNKKLGYMMTRQLTGTNAPATVKIEECIGYWSNYVDHVVTPDGVCAPGGYKRLRTLGWLYQDEQPNTTALYRCWSPKTYGSHFVSLDPNCEGETFEYRLGYILTN</sequence>
<dbReference type="InterPro" id="IPR036278">
    <property type="entry name" value="Sialidase_sf"/>
</dbReference>
<evidence type="ECO:0000313" key="1">
    <source>
        <dbReference type="EMBL" id="STX28847.1"/>
    </source>
</evidence>
<reference evidence="1 2" key="1">
    <citation type="submission" date="2018-06" db="EMBL/GenBank/DDBJ databases">
        <authorList>
            <consortium name="Pathogen Informatics"/>
            <person name="Doyle S."/>
        </authorList>
    </citation>
    <scope>NUCLEOTIDE SEQUENCE [LARGE SCALE GENOMIC DNA]</scope>
    <source>
        <strain evidence="1 2">NCTC13315</strain>
    </source>
</reference>
<keyword evidence="2" id="KW-1185">Reference proteome</keyword>
<evidence type="ECO:0000313" key="2">
    <source>
        <dbReference type="Proteomes" id="UP000254968"/>
    </source>
</evidence>
<dbReference type="SUPFAM" id="SSF50939">
    <property type="entry name" value="Sialidases"/>
    <property type="match status" value="1"/>
</dbReference>
<dbReference type="Proteomes" id="UP000254968">
    <property type="component" value="Unassembled WGS sequence"/>
</dbReference>
<proteinExistence type="predicted"/>